<dbReference type="SUPFAM" id="SSF53137">
    <property type="entry name" value="Translational machinery components"/>
    <property type="match status" value="1"/>
</dbReference>
<dbReference type="Gene3D" id="3.30.420.100">
    <property type="match status" value="1"/>
</dbReference>
<dbReference type="GO" id="GO:0008097">
    <property type="term" value="F:5S rRNA binding"/>
    <property type="evidence" value="ECO:0007669"/>
    <property type="project" value="InterPro"/>
</dbReference>
<dbReference type="PANTHER" id="PTHR23410">
    <property type="entry name" value="RIBOSOMAL PROTEIN L5-RELATED"/>
    <property type="match status" value="1"/>
</dbReference>
<dbReference type="InterPro" id="IPR057267">
    <property type="entry name" value="Rbsml_uL18_arch"/>
</dbReference>
<dbReference type="EMBL" id="CP058998">
    <property type="protein sequence ID" value="QLJ53011.1"/>
    <property type="molecule type" value="Genomic_DNA"/>
</dbReference>
<evidence type="ECO:0000256" key="1">
    <source>
        <dbReference type="ARBA" id="ARBA00007116"/>
    </source>
</evidence>
<dbReference type="KEGG" id="flt:Sv326_0836"/>
<accession>A0A7D5XD19</accession>
<name>A0A7D5XD19_FERL1</name>
<gene>
    <name evidence="6" type="primary">rpl18</name>
    <name evidence="7" type="ORF">Sv326_0836</name>
</gene>
<dbReference type="AlphaFoldDB" id="A0A7D5XD19"/>
<comment type="similarity">
    <text evidence="1 6">Belongs to the universal ribosomal protein uL18 family.</text>
</comment>
<dbReference type="Proteomes" id="UP000510821">
    <property type="component" value="Chromosome"/>
</dbReference>
<evidence type="ECO:0000256" key="5">
    <source>
        <dbReference type="ARBA" id="ARBA00023274"/>
    </source>
</evidence>
<dbReference type="NCBIfam" id="NF006342">
    <property type="entry name" value="PRK08569.1"/>
    <property type="match status" value="1"/>
</dbReference>
<evidence type="ECO:0000256" key="3">
    <source>
        <dbReference type="ARBA" id="ARBA00022884"/>
    </source>
</evidence>
<dbReference type="GO" id="GO:0006412">
    <property type="term" value="P:translation"/>
    <property type="evidence" value="ECO:0007669"/>
    <property type="project" value="UniProtKB-UniRule"/>
</dbReference>
<dbReference type="Pfam" id="PF17144">
    <property type="entry name" value="Ribosomal_L5e"/>
    <property type="match status" value="2"/>
</dbReference>
<evidence type="ECO:0000313" key="7">
    <source>
        <dbReference type="EMBL" id="QLJ53011.1"/>
    </source>
</evidence>
<keyword evidence="3 6" id="KW-0694">RNA-binding</keyword>
<dbReference type="CDD" id="cd00432">
    <property type="entry name" value="Ribosomal_L18_L5e"/>
    <property type="match status" value="1"/>
</dbReference>
<dbReference type="GO" id="GO:0022625">
    <property type="term" value="C:cytosolic large ribosomal subunit"/>
    <property type="evidence" value="ECO:0007669"/>
    <property type="project" value="TreeGrafter"/>
</dbReference>
<dbReference type="InterPro" id="IPR005485">
    <property type="entry name" value="Rbsml_uL18_euk_arch"/>
</dbReference>
<keyword evidence="2 6" id="KW-0699">rRNA-binding</keyword>
<evidence type="ECO:0000256" key="6">
    <source>
        <dbReference type="HAMAP-Rule" id="MF_01337"/>
    </source>
</evidence>
<organism evidence="7 8">
    <name type="scientific">Fermentimicrarchaeum limneticum</name>
    <dbReference type="NCBI Taxonomy" id="2795018"/>
    <lineage>
        <taxon>Archaea</taxon>
        <taxon>Candidatus Micrarchaeota</taxon>
        <taxon>Candidatus Fermentimicrarchaeales</taxon>
        <taxon>Candidatus Fermentimicrarchaeaceae</taxon>
        <taxon>Candidatus Fermentimicrarchaeum</taxon>
    </lineage>
</organism>
<comment type="subunit">
    <text evidence="6">Part of the 50S ribosomal subunit. Contacts the 5S and 23S rRNAs.</text>
</comment>
<reference evidence="8" key="1">
    <citation type="submission" date="2020-07" db="EMBL/GenBank/DDBJ databases">
        <title>Metabolic diversity and evolutionary history of the archaeal phylum ###Micrarchaeota### uncovered from a freshwater lake metagenome.</title>
        <authorList>
            <person name="Kadnikov V.V."/>
            <person name="Savvichev A.S."/>
            <person name="Mardanov A.V."/>
            <person name="Beletsky A.V."/>
            <person name="Chupakov A.V."/>
            <person name="Kokryatskaya N.M."/>
            <person name="Pimenov N.V."/>
            <person name="Ravin N.V."/>
        </authorList>
    </citation>
    <scope>NUCLEOTIDE SEQUENCE [LARGE SCALE GENOMIC DNA]</scope>
</reference>
<evidence type="ECO:0000256" key="4">
    <source>
        <dbReference type="ARBA" id="ARBA00022980"/>
    </source>
</evidence>
<proteinExistence type="inferred from homology"/>
<sequence length="193" mass="21357">MGKANGPTYVVPFRRRRENLTNYRKRLALLKSMKSRMVVRRSNRNVIVQFINYSEKGDVTVAAVNSKELVKMGWQSRSNTPTAYLTALLAGTRAKGKGVSEFVLDIGLATPSKGAIIFAAIKGAVDAGLKTKYDESIVGEGRIKGEHIAKYAESLKGKPEHDRIFSSYIKANVQPEKIPEIFDRVKEAIIKSG</sequence>
<dbReference type="GO" id="GO:0003735">
    <property type="term" value="F:structural constituent of ribosome"/>
    <property type="evidence" value="ECO:0007669"/>
    <property type="project" value="InterPro"/>
</dbReference>
<evidence type="ECO:0000256" key="2">
    <source>
        <dbReference type="ARBA" id="ARBA00022730"/>
    </source>
</evidence>
<keyword evidence="5 6" id="KW-0687">Ribonucleoprotein</keyword>
<dbReference type="InterPro" id="IPR057268">
    <property type="entry name" value="Ribosomal_L18"/>
</dbReference>
<dbReference type="GO" id="GO:0000027">
    <property type="term" value="P:ribosomal large subunit assembly"/>
    <property type="evidence" value="ECO:0007669"/>
    <property type="project" value="TreeGrafter"/>
</dbReference>
<dbReference type="HAMAP" id="MF_01337_A">
    <property type="entry name" value="Ribosomal_uL18_A"/>
    <property type="match status" value="1"/>
</dbReference>
<keyword evidence="4 6" id="KW-0689">Ribosomal protein</keyword>
<evidence type="ECO:0000313" key="8">
    <source>
        <dbReference type="Proteomes" id="UP000510821"/>
    </source>
</evidence>
<protein>
    <recommendedName>
        <fullName evidence="6">Large ribosomal subunit protein uL18</fullName>
    </recommendedName>
</protein>
<comment type="function">
    <text evidence="6">This is one of the proteins that bind and probably mediate the attachment of the 5S RNA into the large ribosomal subunit, where it forms part of the central protuberance.</text>
</comment>
<dbReference type="PANTHER" id="PTHR23410:SF12">
    <property type="entry name" value="LARGE RIBOSOMAL SUBUNIT PROTEIN UL18"/>
    <property type="match status" value="1"/>
</dbReference>